<dbReference type="AlphaFoldDB" id="A0A232FLE7"/>
<comment type="caution">
    <text evidence="2">The sequence shown here is derived from an EMBL/GenBank/DDBJ whole genome shotgun (WGS) entry which is preliminary data.</text>
</comment>
<dbReference type="EMBL" id="NNAY01000068">
    <property type="protein sequence ID" value="OXU31329.1"/>
    <property type="molecule type" value="Genomic_DNA"/>
</dbReference>
<evidence type="ECO:0000256" key="1">
    <source>
        <dbReference type="SAM" id="SignalP"/>
    </source>
</evidence>
<protein>
    <submittedName>
        <fullName evidence="2">Uncharacterized protein</fullName>
    </submittedName>
</protein>
<evidence type="ECO:0000313" key="2">
    <source>
        <dbReference type="EMBL" id="OXU31329.1"/>
    </source>
</evidence>
<accession>A0A232FLE7</accession>
<evidence type="ECO:0000313" key="3">
    <source>
        <dbReference type="Proteomes" id="UP000215335"/>
    </source>
</evidence>
<keyword evidence="3" id="KW-1185">Reference proteome</keyword>
<keyword evidence="1" id="KW-0732">Signal</keyword>
<name>A0A232FLE7_9HYME</name>
<feature type="chain" id="PRO_5012805265" evidence="1">
    <location>
        <begin position="27"/>
        <end position="359"/>
    </location>
</feature>
<organism evidence="2 3">
    <name type="scientific">Trichomalopsis sarcophagae</name>
    <dbReference type="NCBI Taxonomy" id="543379"/>
    <lineage>
        <taxon>Eukaryota</taxon>
        <taxon>Metazoa</taxon>
        <taxon>Ecdysozoa</taxon>
        <taxon>Arthropoda</taxon>
        <taxon>Hexapoda</taxon>
        <taxon>Insecta</taxon>
        <taxon>Pterygota</taxon>
        <taxon>Neoptera</taxon>
        <taxon>Endopterygota</taxon>
        <taxon>Hymenoptera</taxon>
        <taxon>Apocrita</taxon>
        <taxon>Proctotrupomorpha</taxon>
        <taxon>Chalcidoidea</taxon>
        <taxon>Pteromalidae</taxon>
        <taxon>Pteromalinae</taxon>
        <taxon>Trichomalopsis</taxon>
    </lineage>
</organism>
<dbReference type="Proteomes" id="UP000215335">
    <property type="component" value="Unassembled WGS sequence"/>
</dbReference>
<proteinExistence type="predicted"/>
<dbReference type="PROSITE" id="PS51257">
    <property type="entry name" value="PROKAR_LIPOPROTEIN"/>
    <property type="match status" value="1"/>
</dbReference>
<sequence length="359" mass="40886">MSAVRFGFIICFAFVAAACLFHRIEACLERKKIHVFGEQEHVELLKEGVIHALQWKSKITPGLFYVMKFVAVVNVLREDYNHVDIIDVSENQLDGYVIDNLPILIQMILTGGEQCPCGKGPVLTPRVIECGDLIDCSFDKLIIGVYLTGHPEKDDVQILEVKYKTTKKPCHPLELKIQNFVIRVENNQNGYGEVLGLTDATDDSLEALRSHDYFSQLTFRSNKQYTDYQHMGSLRMGKGQRYLSWSNVTRGQFLIEFDPCSPPKYCSRCLKKLLIDFAYKAMFNGPLECPTNNGLSTIPDLVELRYPNDLTIQHCRLSEIMITVLPLAKNKIYAKVMKDFGGFSLNFDSIWTPCVKHLN</sequence>
<gene>
    <name evidence="2" type="ORF">TSAR_002530</name>
</gene>
<reference evidence="2 3" key="1">
    <citation type="journal article" date="2017" name="Curr. Biol.">
        <title>The Evolution of Venom by Co-option of Single-Copy Genes.</title>
        <authorList>
            <person name="Martinson E.O."/>
            <person name="Mrinalini"/>
            <person name="Kelkar Y.D."/>
            <person name="Chang C.H."/>
            <person name="Werren J.H."/>
        </authorList>
    </citation>
    <scope>NUCLEOTIDE SEQUENCE [LARGE SCALE GENOMIC DNA]</scope>
    <source>
        <strain evidence="2 3">Alberta</strain>
        <tissue evidence="2">Whole body</tissue>
    </source>
</reference>
<feature type="signal peptide" evidence="1">
    <location>
        <begin position="1"/>
        <end position="26"/>
    </location>
</feature>